<feature type="transmembrane region" description="Helical" evidence="1">
    <location>
        <begin position="70"/>
        <end position="90"/>
    </location>
</feature>
<evidence type="ECO:0000313" key="3">
    <source>
        <dbReference type="Proteomes" id="UP000366051"/>
    </source>
</evidence>
<dbReference type="Proteomes" id="UP000366051">
    <property type="component" value="Chromosome"/>
</dbReference>
<evidence type="ECO:0000313" key="2">
    <source>
        <dbReference type="EMBL" id="QGG49318.1"/>
    </source>
</evidence>
<evidence type="ECO:0000256" key="1">
    <source>
        <dbReference type="SAM" id="Phobius"/>
    </source>
</evidence>
<keyword evidence="1" id="KW-1133">Transmembrane helix</keyword>
<dbReference type="AlphaFoldDB" id="A0A5Q2N2U3"/>
<name>A0A5Q2N2U3_9FIRM</name>
<keyword evidence="1" id="KW-0472">Membrane</keyword>
<keyword evidence="1" id="KW-0812">Transmembrane</keyword>
<proteinExistence type="predicted"/>
<keyword evidence="3" id="KW-1185">Reference proteome</keyword>
<dbReference type="KEGG" id="hcv:FTV88_3252"/>
<feature type="transmembrane region" description="Helical" evidence="1">
    <location>
        <begin position="253"/>
        <end position="275"/>
    </location>
</feature>
<protein>
    <submittedName>
        <fullName evidence="2">Putative membrane protein</fullName>
    </submittedName>
</protein>
<dbReference type="EMBL" id="CP045875">
    <property type="protein sequence ID" value="QGG49318.1"/>
    <property type="molecule type" value="Genomic_DNA"/>
</dbReference>
<organism evidence="2 3">
    <name type="scientific">Heliorestis convoluta</name>
    <dbReference type="NCBI Taxonomy" id="356322"/>
    <lineage>
        <taxon>Bacteria</taxon>
        <taxon>Bacillati</taxon>
        <taxon>Bacillota</taxon>
        <taxon>Clostridia</taxon>
        <taxon>Eubacteriales</taxon>
        <taxon>Heliobacteriaceae</taxon>
        <taxon>Heliorestis</taxon>
    </lineage>
</organism>
<gene>
    <name evidence="2" type="ORF">FTV88_3252</name>
</gene>
<sequence length="282" mass="32310">MLLWFFTLLLLLPLIVPLFLYLLKALPALPVDWNSAQGLTTGVAEQSWSSLSYSVYHDLLLPFGTPATSAIVQGLIYLPFLLFVLFLPFWQAGIIGTLQESRFGRLTAHQQFRAFFRGIGENYLYCWTVLTVLVPFYLLLFWLASSFGTVSPTWTVFQWAIYWLFKVSIILIALSYISFTGDWARLSITKSSCCFRGKTSPLFRLLESFKMAGQHFLSLFFLRGLIYGSAFCIVGLLYLFLMHWPGGGWLSLWTSFLVQQITIVLLIWARLYALVVMDEYMG</sequence>
<reference evidence="3" key="1">
    <citation type="submission" date="2019-11" db="EMBL/GenBank/DDBJ databases">
        <title>Genome sequence of Heliorestis convoluta strain HH, an alkaliphilic and minimalistic phototrophic bacterium from a soda lake in Egypt.</title>
        <authorList>
            <person name="Dewey E.D."/>
            <person name="Stokes L.M."/>
            <person name="Burchell B.M."/>
            <person name="Shaffer K.N."/>
            <person name="Huntington A.M."/>
            <person name="Baker J.M."/>
            <person name="Nadendla S."/>
            <person name="Giglio M.G."/>
            <person name="Touchman J.W."/>
            <person name="Blankenship R.E."/>
            <person name="Madigan M.T."/>
            <person name="Sattley W.M."/>
        </authorList>
    </citation>
    <scope>NUCLEOTIDE SEQUENCE [LARGE SCALE GENOMIC DNA]</scope>
    <source>
        <strain evidence="3">HH</strain>
    </source>
</reference>
<feature type="transmembrane region" description="Helical" evidence="1">
    <location>
        <begin position="156"/>
        <end position="177"/>
    </location>
</feature>
<dbReference type="OrthoDB" id="2080052at2"/>
<feature type="transmembrane region" description="Helical" evidence="1">
    <location>
        <begin position="220"/>
        <end position="241"/>
    </location>
</feature>
<feature type="transmembrane region" description="Helical" evidence="1">
    <location>
        <begin position="123"/>
        <end position="144"/>
    </location>
</feature>
<accession>A0A5Q2N2U3</accession>